<dbReference type="Proteomes" id="UP001601197">
    <property type="component" value="Unassembled WGS sequence"/>
</dbReference>
<evidence type="ECO:0000256" key="1">
    <source>
        <dbReference type="SAM" id="MobiDB-lite"/>
    </source>
</evidence>
<name>A0ABW6KVC8_9ACTN</name>
<gene>
    <name evidence="2" type="ORF">ACFYNZ_20495</name>
</gene>
<accession>A0ABW6KVC8</accession>
<evidence type="ECO:0000313" key="2">
    <source>
        <dbReference type="EMBL" id="MFE9171847.1"/>
    </source>
</evidence>
<protein>
    <submittedName>
        <fullName evidence="2">Uncharacterized protein</fullName>
    </submittedName>
</protein>
<proteinExistence type="predicted"/>
<dbReference type="EMBL" id="JBIAFJ010000018">
    <property type="protein sequence ID" value="MFE9171847.1"/>
    <property type="molecule type" value="Genomic_DNA"/>
</dbReference>
<reference evidence="2 3" key="1">
    <citation type="submission" date="2024-10" db="EMBL/GenBank/DDBJ databases">
        <title>The Natural Products Discovery Center: Release of the First 8490 Sequenced Strains for Exploring Actinobacteria Biosynthetic Diversity.</title>
        <authorList>
            <person name="Kalkreuter E."/>
            <person name="Kautsar S.A."/>
            <person name="Yang D."/>
            <person name="Bader C.D."/>
            <person name="Teijaro C.N."/>
            <person name="Fluegel L."/>
            <person name="Davis C.M."/>
            <person name="Simpson J.R."/>
            <person name="Lauterbach L."/>
            <person name="Steele A.D."/>
            <person name="Gui C."/>
            <person name="Meng S."/>
            <person name="Li G."/>
            <person name="Viehrig K."/>
            <person name="Ye F."/>
            <person name="Su P."/>
            <person name="Kiefer A.F."/>
            <person name="Nichols A."/>
            <person name="Cepeda A.J."/>
            <person name="Yan W."/>
            <person name="Fan B."/>
            <person name="Jiang Y."/>
            <person name="Adhikari A."/>
            <person name="Zheng C.-J."/>
            <person name="Schuster L."/>
            <person name="Cowan T.M."/>
            <person name="Smanski M.J."/>
            <person name="Chevrette M.G."/>
            <person name="De Carvalho L.P.S."/>
            <person name="Shen B."/>
        </authorList>
    </citation>
    <scope>NUCLEOTIDE SEQUENCE [LARGE SCALE GENOMIC DNA]</scope>
    <source>
        <strain evidence="2 3">NPDC007147</strain>
    </source>
</reference>
<feature type="region of interest" description="Disordered" evidence="1">
    <location>
        <begin position="1"/>
        <end position="55"/>
    </location>
</feature>
<organism evidence="2 3">
    <name type="scientific">Streptomyces kebangsaanensis</name>
    <dbReference type="NCBI Taxonomy" id="864058"/>
    <lineage>
        <taxon>Bacteria</taxon>
        <taxon>Bacillati</taxon>
        <taxon>Actinomycetota</taxon>
        <taxon>Actinomycetes</taxon>
        <taxon>Kitasatosporales</taxon>
        <taxon>Streptomycetaceae</taxon>
        <taxon>Streptomyces</taxon>
    </lineage>
</organism>
<comment type="caution">
    <text evidence="2">The sequence shown here is derived from an EMBL/GenBank/DDBJ whole genome shotgun (WGS) entry which is preliminary data.</text>
</comment>
<sequence length="55" mass="5385">MPDETGAQDRSSVPVPSVTVAGTGTAIAGDSGTAVTGHHGPAAQQNGSAPRVRCR</sequence>
<evidence type="ECO:0000313" key="3">
    <source>
        <dbReference type="Proteomes" id="UP001601197"/>
    </source>
</evidence>
<keyword evidence="3" id="KW-1185">Reference proteome</keyword>
<dbReference type="RefSeq" id="WP_388349017.1">
    <property type="nucleotide sequence ID" value="NZ_JBIAFJ010000018.1"/>
</dbReference>